<comment type="similarity">
    <text evidence="2">Belongs to the class-V pyridoxal-phosphate-dependent aminotransferase family. NifS/IscS subfamily.</text>
</comment>
<comment type="catalytic activity">
    <reaction evidence="8">
        <text>(sulfur carrier)-H + L-cysteine = (sulfur carrier)-SH + L-alanine</text>
        <dbReference type="Rhea" id="RHEA:43892"/>
        <dbReference type="Rhea" id="RHEA-COMP:14737"/>
        <dbReference type="Rhea" id="RHEA-COMP:14739"/>
        <dbReference type="ChEBI" id="CHEBI:29917"/>
        <dbReference type="ChEBI" id="CHEBI:35235"/>
        <dbReference type="ChEBI" id="CHEBI:57972"/>
        <dbReference type="ChEBI" id="CHEBI:64428"/>
        <dbReference type="EC" id="2.8.1.7"/>
    </reaction>
</comment>
<proteinExistence type="inferred from homology"/>
<evidence type="ECO:0000256" key="8">
    <source>
        <dbReference type="ARBA" id="ARBA00050776"/>
    </source>
</evidence>
<dbReference type="GO" id="GO:0031071">
    <property type="term" value="F:cysteine desulfurase activity"/>
    <property type="evidence" value="ECO:0007669"/>
    <property type="project" value="UniProtKB-EC"/>
</dbReference>
<evidence type="ECO:0000256" key="1">
    <source>
        <dbReference type="ARBA" id="ARBA00001933"/>
    </source>
</evidence>
<dbReference type="Gene3D" id="1.10.260.50">
    <property type="match status" value="1"/>
</dbReference>
<feature type="domain" description="Aminotransferase class V" evidence="9">
    <location>
        <begin position="7"/>
        <end position="366"/>
    </location>
</feature>
<keyword evidence="5" id="KW-0663">Pyridoxal phosphate</keyword>
<evidence type="ECO:0000256" key="2">
    <source>
        <dbReference type="ARBA" id="ARBA00006490"/>
    </source>
</evidence>
<keyword evidence="6" id="KW-0408">Iron</keyword>
<dbReference type="PANTHER" id="PTHR11601:SF34">
    <property type="entry name" value="CYSTEINE DESULFURASE"/>
    <property type="match status" value="1"/>
</dbReference>
<dbReference type="GO" id="GO:0046872">
    <property type="term" value="F:metal ion binding"/>
    <property type="evidence" value="ECO:0007669"/>
    <property type="project" value="UniProtKB-KW"/>
</dbReference>
<dbReference type="PANTHER" id="PTHR11601">
    <property type="entry name" value="CYSTEINE DESULFURYLASE FAMILY MEMBER"/>
    <property type="match status" value="1"/>
</dbReference>
<reference evidence="10 11" key="1">
    <citation type="journal article" date="2016" name="Nat. Commun.">
        <title>Thousands of microbial genomes shed light on interconnected biogeochemical processes in an aquifer system.</title>
        <authorList>
            <person name="Anantharaman K."/>
            <person name="Brown C.T."/>
            <person name="Hug L.A."/>
            <person name="Sharon I."/>
            <person name="Castelle C.J."/>
            <person name="Probst A.J."/>
            <person name="Thomas B.C."/>
            <person name="Singh A."/>
            <person name="Wilkins M.J."/>
            <person name="Karaoz U."/>
            <person name="Brodie E.L."/>
            <person name="Williams K.H."/>
            <person name="Hubbard S.S."/>
            <person name="Banfield J.F."/>
        </authorList>
    </citation>
    <scope>NUCLEOTIDE SEQUENCE [LARGE SCALE GENOMIC DNA]</scope>
</reference>
<keyword evidence="4" id="KW-0479">Metal-binding</keyword>
<dbReference type="InterPro" id="IPR015421">
    <property type="entry name" value="PyrdxlP-dep_Trfase_major"/>
</dbReference>
<keyword evidence="3" id="KW-0808">Transferase</keyword>
<evidence type="ECO:0000256" key="7">
    <source>
        <dbReference type="ARBA" id="ARBA00023014"/>
    </source>
</evidence>
<dbReference type="PIRSF" id="PIRSF005572">
    <property type="entry name" value="NifS"/>
    <property type="match status" value="1"/>
</dbReference>
<dbReference type="InterPro" id="IPR016454">
    <property type="entry name" value="Cysteine_dSase"/>
</dbReference>
<name>A0A1G2GZQ9_9BACT</name>
<evidence type="ECO:0000256" key="4">
    <source>
        <dbReference type="ARBA" id="ARBA00022723"/>
    </source>
</evidence>
<comment type="cofactor">
    <cofactor evidence="1">
        <name>pyridoxal 5'-phosphate</name>
        <dbReference type="ChEBI" id="CHEBI:597326"/>
    </cofactor>
</comment>
<dbReference type="GO" id="GO:0051536">
    <property type="term" value="F:iron-sulfur cluster binding"/>
    <property type="evidence" value="ECO:0007669"/>
    <property type="project" value="UniProtKB-KW"/>
</dbReference>
<dbReference type="AlphaFoldDB" id="A0A1G2GZQ9"/>
<evidence type="ECO:0000256" key="3">
    <source>
        <dbReference type="ARBA" id="ARBA00022679"/>
    </source>
</evidence>
<accession>A0A1G2GZQ9</accession>
<dbReference type="EMBL" id="MHNY01000024">
    <property type="protein sequence ID" value="OGZ55704.1"/>
    <property type="molecule type" value="Genomic_DNA"/>
</dbReference>
<evidence type="ECO:0000313" key="10">
    <source>
        <dbReference type="EMBL" id="OGZ55704.1"/>
    </source>
</evidence>
<dbReference type="Pfam" id="PF00266">
    <property type="entry name" value="Aminotran_5"/>
    <property type="match status" value="1"/>
</dbReference>
<dbReference type="STRING" id="1802128.A3H64_04030"/>
<keyword evidence="7" id="KW-0411">Iron-sulfur</keyword>
<evidence type="ECO:0000313" key="11">
    <source>
        <dbReference type="Proteomes" id="UP000178186"/>
    </source>
</evidence>
<dbReference type="InterPro" id="IPR015424">
    <property type="entry name" value="PyrdxlP-dep_Trfase"/>
</dbReference>
<dbReference type="SUPFAM" id="SSF53383">
    <property type="entry name" value="PLP-dependent transferases"/>
    <property type="match status" value="1"/>
</dbReference>
<evidence type="ECO:0000256" key="6">
    <source>
        <dbReference type="ARBA" id="ARBA00023004"/>
    </source>
</evidence>
<dbReference type="InterPro" id="IPR000192">
    <property type="entry name" value="Aminotrans_V_dom"/>
</dbReference>
<protein>
    <recommendedName>
        <fullName evidence="9">Aminotransferase class V domain-containing protein</fullName>
    </recommendedName>
</protein>
<gene>
    <name evidence="10" type="ORF">A3H64_04030</name>
</gene>
<evidence type="ECO:0000259" key="9">
    <source>
        <dbReference type="Pfam" id="PF00266"/>
    </source>
</evidence>
<dbReference type="InterPro" id="IPR015422">
    <property type="entry name" value="PyrdxlP-dep_Trfase_small"/>
</dbReference>
<dbReference type="Gene3D" id="3.90.1150.10">
    <property type="entry name" value="Aspartate Aminotransferase, domain 1"/>
    <property type="match status" value="1"/>
</dbReference>
<organism evidence="10 11">
    <name type="scientific">Candidatus Ryanbacteria bacterium RIFCSPLOWO2_02_FULL_45_11c</name>
    <dbReference type="NCBI Taxonomy" id="1802128"/>
    <lineage>
        <taxon>Bacteria</taxon>
        <taxon>Candidatus Ryaniibacteriota</taxon>
    </lineage>
</organism>
<comment type="caution">
    <text evidence="10">The sequence shown here is derived from an EMBL/GenBank/DDBJ whole genome shotgun (WGS) entry which is preliminary data.</text>
</comment>
<dbReference type="Gene3D" id="3.40.640.10">
    <property type="entry name" value="Type I PLP-dependent aspartate aminotransferase-like (Major domain)"/>
    <property type="match status" value="1"/>
</dbReference>
<dbReference type="Proteomes" id="UP000178186">
    <property type="component" value="Unassembled WGS sequence"/>
</dbReference>
<sequence>MKHKKRVYMDYAAATPLDPRVLKKMMPYFVTQFGNPSSLHAKGRLARKVIDSARKDMAGMFSVLPDEIIFTGSGTESAALAIWGVIKKYPSAHLITTSIEHAAVLENVHALQEEKYYVTMVDAEPNGVVDPNRIAAALRKDTVLISVMYVNNEIGSIQPLSDIARVVRKERNRRKQTGERTPLYFHTDACQAPEYMPISVPHLGVDLLTLNASKIYGPKGIGLLYKRRGVALESFWEGGGQEQDLRSGTENVSGIIGFAEALRIAEQKKKKEYARMSKFQQYFLKEIHRLVPRAVLQGPPPGALRVPNNINIMIHGVSAETLVLYLDERGVAVSAGSACASNKQTAKEKGVRFTMGRHTTRADIDYTIQALCDSIGILETV</sequence>
<evidence type="ECO:0000256" key="5">
    <source>
        <dbReference type="ARBA" id="ARBA00022898"/>
    </source>
</evidence>